<dbReference type="Pfam" id="PF00482">
    <property type="entry name" value="T2SSF"/>
    <property type="match status" value="2"/>
</dbReference>
<feature type="transmembrane region" description="Helical" evidence="11">
    <location>
        <begin position="391"/>
        <end position="409"/>
    </location>
</feature>
<evidence type="ECO:0000256" key="4">
    <source>
        <dbReference type="ARBA" id="ARBA00022475"/>
    </source>
</evidence>
<dbReference type="InterPro" id="IPR042094">
    <property type="entry name" value="T2SS_GspF_sf"/>
</dbReference>
<protein>
    <submittedName>
        <fullName evidence="13">Pilus assembly protein PilC</fullName>
    </submittedName>
</protein>
<evidence type="ECO:0000256" key="8">
    <source>
        <dbReference type="ARBA" id="ARBA00023136"/>
    </source>
</evidence>
<dbReference type="AlphaFoldDB" id="A0A0M2PPX3"/>
<dbReference type="GO" id="GO:0009306">
    <property type="term" value="P:protein secretion"/>
    <property type="evidence" value="ECO:0007669"/>
    <property type="project" value="InterPro"/>
</dbReference>
<evidence type="ECO:0000256" key="3">
    <source>
        <dbReference type="ARBA" id="ARBA00022448"/>
    </source>
</evidence>
<evidence type="ECO:0000256" key="6">
    <source>
        <dbReference type="ARBA" id="ARBA00022692"/>
    </source>
</evidence>
<evidence type="ECO:0000256" key="9">
    <source>
        <dbReference type="RuleBase" id="RU003923"/>
    </source>
</evidence>
<name>A0A0M2PPX3_PROHO</name>
<dbReference type="FunFam" id="1.20.81.30:FF:000001">
    <property type="entry name" value="Type II secretion system protein F"/>
    <property type="match status" value="2"/>
</dbReference>
<keyword evidence="14" id="KW-1185">Reference proteome</keyword>
<dbReference type="PROSITE" id="PS00874">
    <property type="entry name" value="T2SP_F"/>
    <property type="match status" value="1"/>
</dbReference>
<keyword evidence="4" id="KW-1003">Cell membrane</keyword>
<keyword evidence="7 11" id="KW-1133">Transmembrane helix</keyword>
<dbReference type="RefSeq" id="WP_017712059.1">
    <property type="nucleotide sequence ID" value="NZ_KB235936.1"/>
</dbReference>
<dbReference type="Gene3D" id="1.20.81.30">
    <property type="entry name" value="Type II secretion system (T2SS), domain F"/>
    <property type="match status" value="2"/>
</dbReference>
<comment type="caution">
    <text evidence="13">The sequence shown here is derived from an EMBL/GenBank/DDBJ whole genome shotgun (WGS) entry which is preliminary data.</text>
</comment>
<sequence length="419" mass="45729">MATFVAEIRDAQGTLKKQKIEAESAREARATLRGQGLTVQDIKKAQTFQETLESLGQFDIGEYTASVTVRDKAIFSRQMAVMVNAGVPIVRSLGVLSDQCDNPKFKKALVTLSNDVQQGNNMSESMRKFPDCFDNLYVAMIQAGEVGGVLDDVLNRLSKLLEDDARLQNQIKSAMSYPTTVGSIAIIVFLAMTIFLIPTFAAIFEDLGTELPAFTQMMLNISAFLRGPSLAAPDTNYNVVFALIGLVGSKIGFDKYYATPIGKKQVDALSLKMPVFGDLIEKTAVARFCRTFGSLTRAGVPILTSLDIVRDTAGNQTIADAVDNAKEEVQSGGMICQAIDRAKVFPNMAIQMMSIGEETGELDTMLMKVADFYEDEVEQAVHAMTSMLEPLMIVVIGAMVGSILLSMYLPMFKVFEDFG</sequence>
<dbReference type="GO" id="GO:0005886">
    <property type="term" value="C:plasma membrane"/>
    <property type="evidence" value="ECO:0007669"/>
    <property type="project" value="UniProtKB-SubCell"/>
</dbReference>
<feature type="domain" description="Type II secretion system protein GspF" evidence="12">
    <location>
        <begin position="75"/>
        <end position="198"/>
    </location>
</feature>
<evidence type="ECO:0000256" key="10">
    <source>
        <dbReference type="SAM" id="Coils"/>
    </source>
</evidence>
<accession>A0A0M2PPX3</accession>
<evidence type="ECO:0000256" key="2">
    <source>
        <dbReference type="ARBA" id="ARBA00005745"/>
    </source>
</evidence>
<evidence type="ECO:0000313" key="13">
    <source>
        <dbReference type="EMBL" id="KKI98615.1"/>
    </source>
</evidence>
<keyword evidence="10" id="KW-0175">Coiled coil</keyword>
<dbReference type="OrthoDB" id="9805682at2"/>
<proteinExistence type="inferred from homology"/>
<evidence type="ECO:0000313" key="14">
    <source>
        <dbReference type="Proteomes" id="UP000034681"/>
    </source>
</evidence>
<evidence type="ECO:0000256" key="11">
    <source>
        <dbReference type="SAM" id="Phobius"/>
    </source>
</evidence>
<dbReference type="eggNOG" id="COG1459">
    <property type="taxonomic scope" value="Bacteria"/>
</dbReference>
<keyword evidence="5" id="KW-0997">Cell inner membrane</keyword>
<keyword evidence="6 9" id="KW-0812">Transmembrane</keyword>
<keyword evidence="3 9" id="KW-0813">Transport</keyword>
<keyword evidence="8 11" id="KW-0472">Membrane</keyword>
<comment type="subcellular location">
    <subcellularLocation>
        <location evidence="1">Cell inner membrane</location>
        <topology evidence="1">Multi-pass membrane protein</topology>
    </subcellularLocation>
    <subcellularLocation>
        <location evidence="9">Cell membrane</location>
        <topology evidence="9">Multi-pass membrane protein</topology>
    </subcellularLocation>
</comment>
<dbReference type="Proteomes" id="UP000034681">
    <property type="component" value="Unassembled WGS sequence"/>
</dbReference>
<comment type="similarity">
    <text evidence="2 9">Belongs to the GSP F family.</text>
</comment>
<evidence type="ECO:0000259" key="12">
    <source>
        <dbReference type="Pfam" id="PF00482"/>
    </source>
</evidence>
<feature type="transmembrane region" description="Helical" evidence="11">
    <location>
        <begin position="181"/>
        <end position="204"/>
    </location>
</feature>
<feature type="transmembrane region" description="Helical" evidence="11">
    <location>
        <begin position="235"/>
        <end position="253"/>
    </location>
</feature>
<reference evidence="13" key="1">
    <citation type="submission" date="2012-04" db="EMBL/GenBank/DDBJ databases">
        <authorList>
            <person name="Borisov I.G."/>
            <person name="Ivanikova N.V."/>
            <person name="Pinevich A.V."/>
        </authorList>
    </citation>
    <scope>NUCLEOTIDE SEQUENCE</scope>
    <source>
        <strain evidence="13">CALU 1027</strain>
    </source>
</reference>
<dbReference type="PRINTS" id="PR00812">
    <property type="entry name" value="BCTERIALGSPF"/>
</dbReference>
<dbReference type="InterPro" id="IPR018076">
    <property type="entry name" value="T2SS_GspF_dom"/>
</dbReference>
<feature type="coiled-coil region" evidence="10">
    <location>
        <begin position="8"/>
        <end position="35"/>
    </location>
</feature>
<dbReference type="PANTHER" id="PTHR30012:SF0">
    <property type="entry name" value="TYPE II SECRETION SYSTEM PROTEIN F-RELATED"/>
    <property type="match status" value="1"/>
</dbReference>
<dbReference type="EMBL" id="AJTX02000007">
    <property type="protein sequence ID" value="KKI98615.1"/>
    <property type="molecule type" value="Genomic_DNA"/>
</dbReference>
<evidence type="ECO:0000256" key="7">
    <source>
        <dbReference type="ARBA" id="ARBA00022989"/>
    </source>
</evidence>
<evidence type="ECO:0000256" key="5">
    <source>
        <dbReference type="ARBA" id="ARBA00022519"/>
    </source>
</evidence>
<gene>
    <name evidence="13" type="ORF">PROH_17185</name>
</gene>
<dbReference type="InterPro" id="IPR001992">
    <property type="entry name" value="T2SS_GspF/T4SS_PilC_CS"/>
</dbReference>
<dbReference type="PANTHER" id="PTHR30012">
    <property type="entry name" value="GENERAL SECRETION PATHWAY PROTEIN"/>
    <property type="match status" value="1"/>
</dbReference>
<organism evidence="13 14">
    <name type="scientific">Prochlorothrix hollandica PCC 9006 = CALU 1027</name>
    <dbReference type="NCBI Taxonomy" id="317619"/>
    <lineage>
        <taxon>Bacteria</taxon>
        <taxon>Bacillati</taxon>
        <taxon>Cyanobacteriota</taxon>
        <taxon>Cyanophyceae</taxon>
        <taxon>Prochlorotrichales</taxon>
        <taxon>Prochlorotrichaceae</taxon>
        <taxon>Prochlorothrix</taxon>
    </lineage>
</organism>
<feature type="domain" description="Type II secretion system protein GspF" evidence="12">
    <location>
        <begin position="288"/>
        <end position="410"/>
    </location>
</feature>
<evidence type="ECO:0000256" key="1">
    <source>
        <dbReference type="ARBA" id="ARBA00004429"/>
    </source>
</evidence>
<dbReference type="STRING" id="317619.GCA_000332315_01533"/>
<dbReference type="InterPro" id="IPR003004">
    <property type="entry name" value="GspF/PilC"/>
</dbReference>